<dbReference type="Pfam" id="PF07521">
    <property type="entry name" value="RMMBL"/>
    <property type="match status" value="1"/>
</dbReference>
<dbReference type="Gene3D" id="3.40.50.10890">
    <property type="match status" value="1"/>
</dbReference>
<dbReference type="SMART" id="SM00849">
    <property type="entry name" value="Lactamase_B"/>
    <property type="match status" value="1"/>
</dbReference>
<accession>K9UF72</accession>
<name>K9UF72_CHAP6</name>
<protein>
    <submittedName>
        <fullName evidence="2">Putative exonuclease of the beta-lactamase fold involved in RNA processing</fullName>
    </submittedName>
</protein>
<dbReference type="PANTHER" id="PTHR11203:SF37">
    <property type="entry name" value="INTEGRATOR COMPLEX SUBUNIT 11"/>
    <property type="match status" value="1"/>
</dbReference>
<evidence type="ECO:0000259" key="1">
    <source>
        <dbReference type="SMART" id="SM00849"/>
    </source>
</evidence>
<dbReference type="GO" id="GO:0004521">
    <property type="term" value="F:RNA endonuclease activity"/>
    <property type="evidence" value="ECO:0007669"/>
    <property type="project" value="TreeGrafter"/>
</dbReference>
<dbReference type="RefSeq" id="WP_015159628.1">
    <property type="nucleotide sequence ID" value="NC_019697.1"/>
</dbReference>
<dbReference type="InterPro" id="IPR050698">
    <property type="entry name" value="MBL"/>
</dbReference>
<dbReference type="Gene3D" id="3.60.15.10">
    <property type="entry name" value="Ribonuclease Z/Hydroxyacylglutathione hydrolase-like"/>
    <property type="match status" value="1"/>
</dbReference>
<dbReference type="PATRIC" id="fig|1173020.3.peg.2755"/>
<gene>
    <name evidence="2" type="ORF">Cha6605_2422</name>
</gene>
<dbReference type="SUPFAM" id="SSF56281">
    <property type="entry name" value="Metallo-hydrolase/oxidoreductase"/>
    <property type="match status" value="1"/>
</dbReference>
<organism evidence="2 3">
    <name type="scientific">Chamaesiphon minutus (strain ATCC 27169 / PCC 6605)</name>
    <dbReference type="NCBI Taxonomy" id="1173020"/>
    <lineage>
        <taxon>Bacteria</taxon>
        <taxon>Bacillati</taxon>
        <taxon>Cyanobacteriota</taxon>
        <taxon>Cyanophyceae</taxon>
        <taxon>Gomontiellales</taxon>
        <taxon>Chamaesiphonaceae</taxon>
        <taxon>Chamaesiphon</taxon>
    </lineage>
</organism>
<evidence type="ECO:0000313" key="3">
    <source>
        <dbReference type="Proteomes" id="UP000010366"/>
    </source>
</evidence>
<dbReference type="KEGG" id="cmp:Cha6605_2422"/>
<keyword evidence="2" id="KW-0378">Hydrolase</keyword>
<dbReference type="GO" id="GO:0004527">
    <property type="term" value="F:exonuclease activity"/>
    <property type="evidence" value="ECO:0007669"/>
    <property type="project" value="UniProtKB-KW"/>
</dbReference>
<sequence>MSTLSHSGNEDLVCLPYGVGHSDEGVCLLVKMGPYRILLDCGLRDITPLIGVDGQPICDLVICSHAHADHARGLLDLHRAFPQLPIYTSEVTSHLLPLNWLDDKADVPHLSQALPWRRSIEFADGLSAELFPAGHLPGAAAVLLTYTGFYQSYSIFYTGDFFLSNSRLVEGLHLDAIRNLNPDVLIIEGSYGTARHPHRRKQENTLMARIDRAIGQQQSIILPVTQLGLAQELLILLRSHHLFTGRDIDIWVDSTIAAAYDAYLPLLDHFPPSVQNFARHQSLFWDEKVRPHVRQLTPETLPNIHQRQCIIITEKYTDLDTYTKGHPLPWLVLLPSSPHGMTIYPPTTPEMAVETYLLSEHSDGAGTAQLIHNIRPKHVMFVHGSAPYLADLTGLEELQNRYHLHSPSAGTLVSLPIGETFIQPAPPTDPNYEGELIELEREINITLPNAIASDPRWHNFADTGSIEARWQGEEIVLRGISPREILARQQELNLDPGTPCCGNCRFQRGSRCYNNRSPLHNFKVTPDGFCPAFEAGRG</sequence>
<keyword evidence="2" id="KW-0269">Exonuclease</keyword>
<keyword evidence="3" id="KW-1185">Reference proteome</keyword>
<dbReference type="HOGENOM" id="CLU_489866_0_0_3"/>
<dbReference type="AlphaFoldDB" id="K9UF72"/>
<evidence type="ECO:0000313" key="2">
    <source>
        <dbReference type="EMBL" id="AFY93480.1"/>
    </source>
</evidence>
<dbReference type="eggNOG" id="COG1236">
    <property type="taxonomic scope" value="Bacteria"/>
</dbReference>
<dbReference type="InterPro" id="IPR001279">
    <property type="entry name" value="Metallo-B-lactamas"/>
</dbReference>
<reference evidence="2 3" key="1">
    <citation type="submission" date="2012-05" db="EMBL/GenBank/DDBJ databases">
        <title>Finished chromosome of genome of Chamaesiphon sp. PCC 6605.</title>
        <authorList>
            <consortium name="US DOE Joint Genome Institute"/>
            <person name="Gugger M."/>
            <person name="Coursin T."/>
            <person name="Rippka R."/>
            <person name="Tandeau De Marsac N."/>
            <person name="Huntemann M."/>
            <person name="Wei C.-L."/>
            <person name="Han J."/>
            <person name="Detter J.C."/>
            <person name="Han C."/>
            <person name="Tapia R."/>
            <person name="Chen A."/>
            <person name="Kyrpides N."/>
            <person name="Mavromatis K."/>
            <person name="Markowitz V."/>
            <person name="Szeto E."/>
            <person name="Ivanova N."/>
            <person name="Pagani I."/>
            <person name="Pati A."/>
            <person name="Goodwin L."/>
            <person name="Nordberg H.P."/>
            <person name="Cantor M.N."/>
            <person name="Hua S.X."/>
            <person name="Woyke T."/>
            <person name="Kerfeld C.A."/>
        </authorList>
    </citation>
    <scope>NUCLEOTIDE SEQUENCE [LARGE SCALE GENOMIC DNA]</scope>
    <source>
        <strain evidence="3">ATCC 27169 / PCC 6605</strain>
    </source>
</reference>
<keyword evidence="2" id="KW-0540">Nuclease</keyword>
<dbReference type="PANTHER" id="PTHR11203">
    <property type="entry name" value="CLEAVAGE AND POLYADENYLATION SPECIFICITY FACTOR FAMILY MEMBER"/>
    <property type="match status" value="1"/>
</dbReference>
<dbReference type="InterPro" id="IPR036866">
    <property type="entry name" value="RibonucZ/Hydroxyglut_hydro"/>
</dbReference>
<feature type="domain" description="Metallo-beta-lactamase" evidence="1">
    <location>
        <begin position="24"/>
        <end position="198"/>
    </location>
</feature>
<dbReference type="Proteomes" id="UP000010366">
    <property type="component" value="Chromosome"/>
</dbReference>
<dbReference type="InterPro" id="IPR011108">
    <property type="entry name" value="RMMBL"/>
</dbReference>
<dbReference type="Pfam" id="PF00753">
    <property type="entry name" value="Lactamase_B"/>
    <property type="match status" value="1"/>
</dbReference>
<dbReference type="STRING" id="1173020.Cha6605_2422"/>
<dbReference type="EMBL" id="CP003600">
    <property type="protein sequence ID" value="AFY93480.1"/>
    <property type="molecule type" value="Genomic_DNA"/>
</dbReference>
<proteinExistence type="predicted"/>